<dbReference type="PIRSF" id="PIRSF016838">
    <property type="entry name" value="PafC"/>
    <property type="match status" value="1"/>
</dbReference>
<evidence type="ECO:0000256" key="1">
    <source>
        <dbReference type="ARBA" id="ARBA00023015"/>
    </source>
</evidence>
<dbReference type="InterPro" id="IPR001034">
    <property type="entry name" value="DeoR_HTH"/>
</dbReference>
<protein>
    <submittedName>
        <fullName evidence="4">Transcriptional regulator, DeoR family</fullName>
    </submittedName>
</protein>
<dbReference type="InterPro" id="IPR028349">
    <property type="entry name" value="PafC-like"/>
</dbReference>
<dbReference type="PANTHER" id="PTHR34580:SF1">
    <property type="entry name" value="PROTEIN PAFC"/>
    <property type="match status" value="1"/>
</dbReference>
<evidence type="ECO:0000313" key="5">
    <source>
        <dbReference type="Proteomes" id="UP000003448"/>
    </source>
</evidence>
<dbReference type="Pfam" id="PF25583">
    <property type="entry name" value="WCX"/>
    <property type="match status" value="1"/>
</dbReference>
<dbReference type="PROSITE" id="PS52050">
    <property type="entry name" value="WYL"/>
    <property type="match status" value="1"/>
</dbReference>
<keyword evidence="5" id="KW-1185">Reference proteome</keyword>
<dbReference type="SUPFAM" id="SSF46785">
    <property type="entry name" value="Winged helix' DNA-binding domain"/>
    <property type="match status" value="1"/>
</dbReference>
<dbReference type="Proteomes" id="UP000003448">
    <property type="component" value="Unassembled WGS sequence"/>
</dbReference>
<feature type="domain" description="HTH deoR-type" evidence="3">
    <location>
        <begin position="19"/>
        <end position="74"/>
    </location>
</feature>
<gene>
    <name evidence="4" type="ORF">MILUP08_43152</name>
</gene>
<accession>I0L350</accession>
<dbReference type="InterPro" id="IPR051534">
    <property type="entry name" value="CBASS_pafABC_assoc_protein"/>
</dbReference>
<dbReference type="Pfam" id="PF13280">
    <property type="entry name" value="WYL"/>
    <property type="match status" value="1"/>
</dbReference>
<dbReference type="InterPro" id="IPR036390">
    <property type="entry name" value="WH_DNA-bd_sf"/>
</dbReference>
<dbReference type="InterPro" id="IPR026881">
    <property type="entry name" value="WYL_dom"/>
</dbReference>
<dbReference type="Gene3D" id="1.10.10.10">
    <property type="entry name" value="Winged helix-like DNA-binding domain superfamily/Winged helix DNA-binding domain"/>
    <property type="match status" value="1"/>
</dbReference>
<dbReference type="eggNOG" id="COG2378">
    <property type="taxonomic scope" value="Bacteria"/>
</dbReference>
<evidence type="ECO:0000313" key="4">
    <source>
        <dbReference type="EMBL" id="CCH18247.1"/>
    </source>
</evidence>
<keyword evidence="2" id="KW-0804">Transcription</keyword>
<keyword evidence="1" id="KW-0805">Transcription regulation</keyword>
<dbReference type="InterPro" id="IPR057727">
    <property type="entry name" value="WCX_dom"/>
</dbReference>
<dbReference type="EMBL" id="CAIE01000025">
    <property type="protein sequence ID" value="CCH18247.1"/>
    <property type="molecule type" value="Genomic_DNA"/>
</dbReference>
<dbReference type="AlphaFoldDB" id="I0L350"/>
<sequence>MPCRDGRTTPLTASVSEVRASRLLSVLLLLQSHGRLTAAQLAERLSVSPRTIYRDVESLHAAGIPLYGEAGHAGGYQLVDGWRTRLTGLTADEADRLFLAGLPGPADELGDGDVVAALQRKLHAALPEPLRDRATQLSQRFHLDTPGWYADGDASPELARTAEAVWRQQRVEVRYRGWRGEVTRVLEPYGLVLKGGRWYVVATRPGRAEPATYRVNQILALTPLAEEFDRPADFDLPAWWREHVVRFRARLHRDEATVRLSPAGRERLREIGSDPVVSAVDASAGPPDARGWVTAVLPIESLTHAHGDLLRLGADVEVLTPVALRERLAATAAGLAALYAPGGPPALHAPDGPSTR</sequence>
<dbReference type="Pfam" id="PF08279">
    <property type="entry name" value="HTH_11"/>
    <property type="match status" value="1"/>
</dbReference>
<proteinExistence type="predicted"/>
<comment type="caution">
    <text evidence="4">The sequence shown here is derived from an EMBL/GenBank/DDBJ whole genome shotgun (WGS) entry which is preliminary data.</text>
</comment>
<dbReference type="InterPro" id="IPR036388">
    <property type="entry name" value="WH-like_DNA-bd_sf"/>
</dbReference>
<organism evidence="4 5">
    <name type="scientific">Micromonospora lupini str. Lupac 08</name>
    <dbReference type="NCBI Taxonomy" id="1150864"/>
    <lineage>
        <taxon>Bacteria</taxon>
        <taxon>Bacillati</taxon>
        <taxon>Actinomycetota</taxon>
        <taxon>Actinomycetes</taxon>
        <taxon>Micromonosporales</taxon>
        <taxon>Micromonosporaceae</taxon>
        <taxon>Micromonospora</taxon>
    </lineage>
</organism>
<reference evidence="5" key="1">
    <citation type="journal article" date="2012" name="J. Bacteriol.">
        <title>Genome Sequence of Micromonospora lupini Lupac 08, Isolated from Root Nodules of Lupinus angustifolius.</title>
        <authorList>
            <person name="Alonso-Vega P."/>
            <person name="Normand P."/>
            <person name="Bacigalupe R."/>
            <person name="Pujic P."/>
            <person name="Lajus A."/>
            <person name="Vallenet D."/>
            <person name="Carro L."/>
            <person name="Coll P."/>
            <person name="Trujillo M.E."/>
        </authorList>
    </citation>
    <scope>NUCLEOTIDE SEQUENCE [LARGE SCALE GENOMIC DNA]</scope>
    <source>
        <strain evidence="5">Lupac 08</strain>
    </source>
</reference>
<dbReference type="PROSITE" id="PS51000">
    <property type="entry name" value="HTH_DEOR_2"/>
    <property type="match status" value="1"/>
</dbReference>
<dbReference type="GO" id="GO:0003700">
    <property type="term" value="F:DNA-binding transcription factor activity"/>
    <property type="evidence" value="ECO:0007669"/>
    <property type="project" value="InterPro"/>
</dbReference>
<evidence type="ECO:0000256" key="2">
    <source>
        <dbReference type="ARBA" id="ARBA00023163"/>
    </source>
</evidence>
<dbReference type="InterPro" id="IPR013196">
    <property type="entry name" value="HTH_11"/>
</dbReference>
<evidence type="ECO:0000259" key="3">
    <source>
        <dbReference type="PROSITE" id="PS51000"/>
    </source>
</evidence>
<dbReference type="STRING" id="1150864.MILUP08_43152"/>
<name>I0L350_9ACTN</name>
<dbReference type="PANTHER" id="PTHR34580">
    <property type="match status" value="1"/>
</dbReference>